<protein>
    <submittedName>
        <fullName evidence="1">Uncharacterized protein</fullName>
    </submittedName>
</protein>
<feature type="non-terminal residue" evidence="1">
    <location>
        <position position="55"/>
    </location>
</feature>
<name>A0AC59YVQ3_RANTA</name>
<reference evidence="1" key="2">
    <citation type="submission" date="2025-03" db="EMBL/GenBank/DDBJ databases">
        <authorList>
            <consortium name="ELIXIR-Norway"/>
            <consortium name="Elixir Norway"/>
        </authorList>
    </citation>
    <scope>NUCLEOTIDE SEQUENCE</scope>
</reference>
<evidence type="ECO:0000313" key="2">
    <source>
        <dbReference type="Proteomes" id="UP001162501"/>
    </source>
</evidence>
<organism evidence="1 2">
    <name type="scientific">Rangifer tarandus platyrhynchus</name>
    <name type="common">Svalbard reindeer</name>
    <dbReference type="NCBI Taxonomy" id="3082113"/>
    <lineage>
        <taxon>Eukaryota</taxon>
        <taxon>Metazoa</taxon>
        <taxon>Chordata</taxon>
        <taxon>Craniata</taxon>
        <taxon>Vertebrata</taxon>
        <taxon>Euteleostomi</taxon>
        <taxon>Mammalia</taxon>
        <taxon>Eutheria</taxon>
        <taxon>Laurasiatheria</taxon>
        <taxon>Artiodactyla</taxon>
        <taxon>Ruminantia</taxon>
        <taxon>Pecora</taxon>
        <taxon>Cervidae</taxon>
        <taxon>Odocoileinae</taxon>
        <taxon>Rangifer</taxon>
    </lineage>
</organism>
<accession>A0AC59YVQ3</accession>
<gene>
    <name evidence="1" type="ORF">MRATA1EN22A_LOCUS10794</name>
</gene>
<sequence>MPDSKDDGAKPQGLGFPGSLLSPPPAPLSLSATRGREPLPCFSVVKIRAKGDSEE</sequence>
<proteinExistence type="predicted"/>
<dbReference type="EMBL" id="OX596104">
    <property type="protein sequence ID" value="CAN0016588.1"/>
    <property type="molecule type" value="Genomic_DNA"/>
</dbReference>
<evidence type="ECO:0000313" key="1">
    <source>
        <dbReference type="EMBL" id="CAN0016588.1"/>
    </source>
</evidence>
<reference evidence="1" key="1">
    <citation type="submission" date="2023-05" db="EMBL/GenBank/DDBJ databases">
        <authorList>
            <consortium name="ELIXIR-Norway"/>
        </authorList>
    </citation>
    <scope>NUCLEOTIDE SEQUENCE</scope>
</reference>
<dbReference type="Proteomes" id="UP001162501">
    <property type="component" value="Chromosome 20"/>
</dbReference>